<gene>
    <name evidence="1" type="ORF">BN2475_280106</name>
</gene>
<dbReference type="EMBL" id="CYGX02000028">
    <property type="protein sequence ID" value="SIT41272.1"/>
    <property type="molecule type" value="Genomic_DNA"/>
</dbReference>
<dbReference type="Proteomes" id="UP000187012">
    <property type="component" value="Unassembled WGS sequence"/>
</dbReference>
<organism evidence="1 2">
    <name type="scientific">Paraburkholderia ribeironis</name>
    <dbReference type="NCBI Taxonomy" id="1247936"/>
    <lineage>
        <taxon>Bacteria</taxon>
        <taxon>Pseudomonadati</taxon>
        <taxon>Pseudomonadota</taxon>
        <taxon>Betaproteobacteria</taxon>
        <taxon>Burkholderiales</taxon>
        <taxon>Burkholderiaceae</taxon>
        <taxon>Paraburkholderia</taxon>
    </lineage>
</organism>
<sequence length="45" mass="5258">MFTGVFYDSGPRLCRGAMHKMWRATLMRNAQKEAPRLRTSQPGRF</sequence>
<protein>
    <submittedName>
        <fullName evidence="1">Uncharacterized protein</fullName>
    </submittedName>
</protein>
<dbReference type="STRING" id="1247936.BN2475_280106"/>
<accession>A0A1N7S1M0</accession>
<reference evidence="1 2" key="1">
    <citation type="submission" date="2016-12" db="EMBL/GenBank/DDBJ databases">
        <authorList>
            <person name="Song W.-J."/>
            <person name="Kurnit D.M."/>
        </authorList>
    </citation>
    <scope>NUCLEOTIDE SEQUENCE [LARGE SCALE GENOMIC DNA]</scope>
    <source>
        <strain evidence="1 2">STM7296</strain>
    </source>
</reference>
<keyword evidence="2" id="KW-1185">Reference proteome</keyword>
<dbReference type="AlphaFoldDB" id="A0A1N7S1M0"/>
<evidence type="ECO:0000313" key="2">
    <source>
        <dbReference type="Proteomes" id="UP000187012"/>
    </source>
</evidence>
<evidence type="ECO:0000313" key="1">
    <source>
        <dbReference type="EMBL" id="SIT41272.1"/>
    </source>
</evidence>
<name>A0A1N7S1M0_9BURK</name>
<proteinExistence type="predicted"/>